<protein>
    <submittedName>
        <fullName evidence="3">DUF4858 domain-containing protein</fullName>
    </submittedName>
</protein>
<keyword evidence="1" id="KW-0732">Signal</keyword>
<dbReference type="EMBL" id="QROV01000010">
    <property type="protein sequence ID" value="RHL59644.1"/>
    <property type="molecule type" value="Genomic_DNA"/>
</dbReference>
<feature type="chain" id="PRO_5014251889" evidence="1">
    <location>
        <begin position="21"/>
        <end position="183"/>
    </location>
</feature>
<gene>
    <name evidence="5" type="ORF">DW011_10745</name>
    <name evidence="2" type="ORF">ERS852511_01615</name>
    <name evidence="3" type="ORF">GAN59_15600</name>
    <name evidence="4" type="ORF">K0H07_17775</name>
    <name evidence="6" type="ORF">KQP59_11040</name>
</gene>
<reference evidence="3 9" key="3">
    <citation type="journal article" date="2019" name="Nat. Med.">
        <title>A library of human gut bacterial isolates paired with longitudinal multiomics data enables mechanistic microbiome research.</title>
        <authorList>
            <person name="Poyet M."/>
            <person name="Groussin M."/>
            <person name="Gibbons S.M."/>
            <person name="Avila-Pacheco J."/>
            <person name="Jiang X."/>
            <person name="Kearney S.M."/>
            <person name="Perrotta A.R."/>
            <person name="Berdy B."/>
            <person name="Zhao S."/>
            <person name="Lieberman T.D."/>
            <person name="Swanson P.K."/>
            <person name="Smith M."/>
            <person name="Roesemann S."/>
            <person name="Alexander J.E."/>
            <person name="Rich S.A."/>
            <person name="Livny J."/>
            <person name="Vlamakis H."/>
            <person name="Clish C."/>
            <person name="Bullock K."/>
            <person name="Deik A."/>
            <person name="Scott J."/>
            <person name="Pierce K.A."/>
            <person name="Xavier R.J."/>
            <person name="Alm E.J."/>
        </authorList>
    </citation>
    <scope>NUCLEOTIDE SEQUENCE [LARGE SCALE GENOMIC DNA]</scope>
    <source>
        <strain evidence="3 9">BIOML-A156</strain>
    </source>
</reference>
<reference evidence="6" key="4">
    <citation type="submission" date="2021-06" db="EMBL/GenBank/DDBJ databases">
        <title>Interrogation of the integrated mobile genetic elements in gut-associated Bacteroides with a consensus prediction approach.</title>
        <authorList>
            <person name="Campbell D.E."/>
            <person name="Leigh J.R."/>
            <person name="Kim T."/>
            <person name="England W."/>
            <person name="Whitaker R.J."/>
            <person name="Degnan P.H."/>
        </authorList>
    </citation>
    <scope>NUCLEOTIDE SEQUENCE</scope>
    <source>
        <strain evidence="6">VPI-BTDOT2</strain>
    </source>
</reference>
<dbReference type="Pfam" id="PF16150">
    <property type="entry name" value="DUF4858"/>
    <property type="match status" value="1"/>
</dbReference>
<evidence type="ECO:0000313" key="8">
    <source>
        <dbReference type="Proteomes" id="UP000283616"/>
    </source>
</evidence>
<dbReference type="EMBL" id="JAHYQA010000011">
    <property type="protein sequence ID" value="MCE9238996.1"/>
    <property type="molecule type" value="Genomic_DNA"/>
</dbReference>
<dbReference type="Proteomes" id="UP000283616">
    <property type="component" value="Unassembled WGS sequence"/>
</dbReference>
<reference evidence="5 8" key="2">
    <citation type="submission" date="2018-08" db="EMBL/GenBank/DDBJ databases">
        <title>A genome reference for cultivated species of the human gut microbiota.</title>
        <authorList>
            <person name="Zou Y."/>
            <person name="Xue W."/>
            <person name="Luo G."/>
        </authorList>
    </citation>
    <scope>NUCLEOTIDE SEQUENCE [LARGE SCALE GENOMIC DNA]</scope>
    <source>
        <strain evidence="5 8">AF37-12</strain>
    </source>
</reference>
<feature type="signal peptide" evidence="1">
    <location>
        <begin position="1"/>
        <end position="20"/>
    </location>
</feature>
<dbReference type="PROSITE" id="PS51257">
    <property type="entry name" value="PROKAR_LIPOPROTEIN"/>
    <property type="match status" value="1"/>
</dbReference>
<name>A0A174LQQ6_BACT4</name>
<organism evidence="2 7">
    <name type="scientific">Bacteroides thetaiotaomicron</name>
    <dbReference type="NCBI Taxonomy" id="818"/>
    <lineage>
        <taxon>Bacteria</taxon>
        <taxon>Pseudomonadati</taxon>
        <taxon>Bacteroidota</taxon>
        <taxon>Bacteroidia</taxon>
        <taxon>Bacteroidales</taxon>
        <taxon>Bacteroidaceae</taxon>
        <taxon>Bacteroides</taxon>
    </lineage>
</organism>
<reference evidence="4" key="5">
    <citation type="submission" date="2021-07" db="EMBL/GenBank/DDBJ databases">
        <title>Comparative genomics of Bacteroides fragilis group isolates reveals species-dependent resistance mechanisms and validates clinical tools for resistance prediction.</title>
        <authorList>
            <person name="Wallace M.J."/>
            <person name="Jean S."/>
            <person name="Wallace M.A."/>
            <person name="Carey-Ann B.D."/>
            <person name="Dantas G."/>
        </authorList>
    </citation>
    <scope>NUCLEOTIDE SEQUENCE</scope>
    <source>
        <strain evidence="4">BJH_160</strain>
    </source>
</reference>
<evidence type="ECO:0000313" key="7">
    <source>
        <dbReference type="Proteomes" id="UP000095576"/>
    </source>
</evidence>
<evidence type="ECO:0000313" key="6">
    <source>
        <dbReference type="EMBL" id="UYU73610.1"/>
    </source>
</evidence>
<accession>A0A174LQQ6</accession>
<evidence type="ECO:0000313" key="5">
    <source>
        <dbReference type="EMBL" id="RHL59644.1"/>
    </source>
</evidence>
<dbReference type="EMBL" id="WCRS01000011">
    <property type="protein sequence ID" value="KAB4472446.1"/>
    <property type="molecule type" value="Genomic_DNA"/>
</dbReference>
<dbReference type="EMBL" id="CP083681">
    <property type="protein sequence ID" value="UYU73610.1"/>
    <property type="molecule type" value="Genomic_DNA"/>
</dbReference>
<dbReference type="AlphaFoldDB" id="A0A174LQQ6"/>
<dbReference type="RefSeq" id="WP_008762210.1">
    <property type="nucleotide sequence ID" value="NZ_BAABZI010000001.1"/>
</dbReference>
<dbReference type="Proteomes" id="UP001156216">
    <property type="component" value="Chromosome"/>
</dbReference>
<evidence type="ECO:0000313" key="3">
    <source>
        <dbReference type="EMBL" id="KAB4472446.1"/>
    </source>
</evidence>
<dbReference type="EMBL" id="CZAP01000004">
    <property type="protein sequence ID" value="CUP26584.1"/>
    <property type="molecule type" value="Genomic_DNA"/>
</dbReference>
<sequence>MRQRLFVSAVFVLLTGACYAQWTKEDSLRLKKSLKEGEELKLNKEAVRQIDLNAGAANPRVYEEKRWMRFDESLPRVISPSAVVESDTLYDKRRITGGKLPLQMLEVYKPVYAHLPLDTLKIAMEFKLPPPEGISLGNGVRVNGGTFSGLDLLQVFTREFWQFRKKRMRTRTMGVLEEYRKQR</sequence>
<dbReference type="Proteomes" id="UP000488521">
    <property type="component" value="Unassembled WGS sequence"/>
</dbReference>
<evidence type="ECO:0000256" key="1">
    <source>
        <dbReference type="SAM" id="SignalP"/>
    </source>
</evidence>
<evidence type="ECO:0000313" key="9">
    <source>
        <dbReference type="Proteomes" id="UP000488521"/>
    </source>
</evidence>
<evidence type="ECO:0000313" key="2">
    <source>
        <dbReference type="EMBL" id="CUP26584.1"/>
    </source>
</evidence>
<dbReference type="Proteomes" id="UP000095576">
    <property type="component" value="Unassembled WGS sequence"/>
</dbReference>
<dbReference type="Proteomes" id="UP001200544">
    <property type="component" value="Unassembled WGS sequence"/>
</dbReference>
<reference evidence="2 7" key="1">
    <citation type="submission" date="2015-09" db="EMBL/GenBank/DDBJ databases">
        <authorList>
            <consortium name="Pathogen Informatics"/>
        </authorList>
    </citation>
    <scope>NUCLEOTIDE SEQUENCE [LARGE SCALE GENOMIC DNA]</scope>
    <source>
        <strain evidence="2 7">2789STDY5834899</strain>
    </source>
</reference>
<evidence type="ECO:0000313" key="4">
    <source>
        <dbReference type="EMBL" id="MCE9238996.1"/>
    </source>
</evidence>
<proteinExistence type="predicted"/>
<dbReference type="InterPro" id="IPR032338">
    <property type="entry name" value="DUF4858"/>
</dbReference>